<dbReference type="PRINTS" id="PR00598">
    <property type="entry name" value="HTHMARR"/>
</dbReference>
<dbReference type="Proteomes" id="UP000616595">
    <property type="component" value="Unassembled WGS sequence"/>
</dbReference>
<dbReference type="SMART" id="SM00347">
    <property type="entry name" value="HTH_MARR"/>
    <property type="match status" value="1"/>
</dbReference>
<keyword evidence="2" id="KW-0238">DNA-binding</keyword>
<dbReference type="GO" id="GO:0003700">
    <property type="term" value="F:DNA-binding transcription factor activity"/>
    <property type="evidence" value="ECO:0007669"/>
    <property type="project" value="InterPro"/>
</dbReference>
<dbReference type="GO" id="GO:0003677">
    <property type="term" value="F:DNA binding"/>
    <property type="evidence" value="ECO:0007669"/>
    <property type="project" value="UniProtKB-KW"/>
</dbReference>
<dbReference type="Pfam" id="PF12802">
    <property type="entry name" value="MarR_2"/>
    <property type="match status" value="1"/>
</dbReference>
<keyword evidence="3" id="KW-0804">Transcription</keyword>
<name>A0A923I1X4_9FIRM</name>
<dbReference type="OrthoDB" id="384891at2"/>
<dbReference type="AlphaFoldDB" id="A0A923I1X4"/>
<accession>A0A923I1X4</accession>
<evidence type="ECO:0000256" key="3">
    <source>
        <dbReference type="ARBA" id="ARBA00023163"/>
    </source>
</evidence>
<sequence>MMETKYDVGKKVIILSNQVKRSLDRAAEDSGITGVQARVLGILAEAQKNNRDVFQKDIEEKLQIRRSSVTGVLQLMEKKGLISRESVSYDARLKKIMITKETKKLEDHLHENIYIFEQNLIKGVSNKDLDTFLSVINILSRNMNV</sequence>
<keyword evidence="1" id="KW-0805">Transcription regulation</keyword>
<evidence type="ECO:0000256" key="2">
    <source>
        <dbReference type="ARBA" id="ARBA00023125"/>
    </source>
</evidence>
<evidence type="ECO:0000313" key="6">
    <source>
        <dbReference type="Proteomes" id="UP000616595"/>
    </source>
</evidence>
<dbReference type="RefSeq" id="WP_148566577.1">
    <property type="nucleotide sequence ID" value="NZ_RXYA01000005.1"/>
</dbReference>
<organism evidence="5 6">
    <name type="scientific">Acetobacterium paludosum</name>
    <dbReference type="NCBI Taxonomy" id="52693"/>
    <lineage>
        <taxon>Bacteria</taxon>
        <taxon>Bacillati</taxon>
        <taxon>Bacillota</taxon>
        <taxon>Clostridia</taxon>
        <taxon>Eubacteriales</taxon>
        <taxon>Eubacteriaceae</taxon>
        <taxon>Acetobacterium</taxon>
    </lineage>
</organism>
<feature type="domain" description="HTH marR-type" evidence="4">
    <location>
        <begin position="5"/>
        <end position="141"/>
    </location>
</feature>
<gene>
    <name evidence="5" type="ORF">GH810_04580</name>
</gene>
<dbReference type="InterPro" id="IPR036388">
    <property type="entry name" value="WH-like_DNA-bd_sf"/>
</dbReference>
<evidence type="ECO:0000313" key="5">
    <source>
        <dbReference type="EMBL" id="MBC3887580.1"/>
    </source>
</evidence>
<evidence type="ECO:0000259" key="4">
    <source>
        <dbReference type="PROSITE" id="PS50995"/>
    </source>
</evidence>
<dbReference type="InterPro" id="IPR036390">
    <property type="entry name" value="WH_DNA-bd_sf"/>
</dbReference>
<dbReference type="InterPro" id="IPR000835">
    <property type="entry name" value="HTH_MarR-typ"/>
</dbReference>
<dbReference type="Gene3D" id="1.10.10.10">
    <property type="entry name" value="Winged helix-like DNA-binding domain superfamily/Winged helix DNA-binding domain"/>
    <property type="match status" value="1"/>
</dbReference>
<protein>
    <submittedName>
        <fullName evidence="5">MarR family transcriptional regulator</fullName>
    </submittedName>
</protein>
<keyword evidence="6" id="KW-1185">Reference proteome</keyword>
<dbReference type="PANTHER" id="PTHR42756">
    <property type="entry name" value="TRANSCRIPTIONAL REGULATOR, MARR"/>
    <property type="match status" value="1"/>
</dbReference>
<proteinExistence type="predicted"/>
<dbReference type="PROSITE" id="PS50995">
    <property type="entry name" value="HTH_MARR_2"/>
    <property type="match status" value="1"/>
</dbReference>
<evidence type="ECO:0000256" key="1">
    <source>
        <dbReference type="ARBA" id="ARBA00023015"/>
    </source>
</evidence>
<dbReference type="SUPFAM" id="SSF46785">
    <property type="entry name" value="Winged helix' DNA-binding domain"/>
    <property type="match status" value="1"/>
</dbReference>
<dbReference type="EMBL" id="WJBD01000004">
    <property type="protein sequence ID" value="MBC3887580.1"/>
    <property type="molecule type" value="Genomic_DNA"/>
</dbReference>
<reference evidence="5" key="2">
    <citation type="submission" date="2020-10" db="EMBL/GenBank/DDBJ databases">
        <title>Comparative genomics of the Acetobacterium genus.</title>
        <authorList>
            <person name="Marshall C."/>
            <person name="May H."/>
            <person name="Norman S."/>
        </authorList>
    </citation>
    <scope>NUCLEOTIDE SEQUENCE</scope>
    <source>
        <strain evidence="5">DER-2019</strain>
    </source>
</reference>
<comment type="caution">
    <text evidence="5">The sequence shown here is derived from an EMBL/GenBank/DDBJ whole genome shotgun (WGS) entry which is preliminary data.</text>
</comment>
<reference evidence="5" key="1">
    <citation type="submission" date="2019-10" db="EMBL/GenBank/DDBJ databases">
        <authorList>
            <person name="Ross D.E."/>
            <person name="Gulliver D."/>
        </authorList>
    </citation>
    <scope>NUCLEOTIDE SEQUENCE</scope>
    <source>
        <strain evidence="5">DER-2019</strain>
    </source>
</reference>
<dbReference type="PANTHER" id="PTHR42756:SF1">
    <property type="entry name" value="TRANSCRIPTIONAL REPRESSOR OF EMRAB OPERON"/>
    <property type="match status" value="1"/>
</dbReference>